<dbReference type="SUPFAM" id="SSF52309">
    <property type="entry name" value="N-(deoxy)ribosyltransferase-like"/>
    <property type="match status" value="1"/>
</dbReference>
<feature type="region of interest" description="Disordered" evidence="1">
    <location>
        <begin position="44"/>
        <end position="64"/>
    </location>
</feature>
<reference evidence="2 3" key="1">
    <citation type="submission" date="2019-12" db="EMBL/GenBank/DDBJ databases">
        <title>Whole genome shotgun sequence of Streptomyces tubercidicus NBRC 13090.</title>
        <authorList>
            <person name="Ichikawa N."/>
            <person name="Kimura A."/>
            <person name="Kitahashi Y."/>
            <person name="Komaki H."/>
            <person name="Tamura T."/>
        </authorList>
    </citation>
    <scope>NUCLEOTIDE SEQUENCE [LARGE SCALE GENOMIC DNA]</scope>
    <source>
        <strain evidence="2 3">NBRC 13090</strain>
    </source>
</reference>
<evidence type="ECO:0000256" key="1">
    <source>
        <dbReference type="SAM" id="MobiDB-lite"/>
    </source>
</evidence>
<dbReference type="Gene3D" id="3.40.50.450">
    <property type="match status" value="1"/>
</dbReference>
<evidence type="ECO:0000313" key="3">
    <source>
        <dbReference type="Proteomes" id="UP000431826"/>
    </source>
</evidence>
<proteinExistence type="predicted"/>
<keyword evidence="3" id="KW-1185">Reference proteome</keyword>
<dbReference type="EMBL" id="BLIR01000003">
    <property type="protein sequence ID" value="GFE42050.1"/>
    <property type="molecule type" value="Genomic_DNA"/>
</dbReference>
<organism evidence="2 3">
    <name type="scientific">Streptomyces tubercidicus</name>
    <dbReference type="NCBI Taxonomy" id="47759"/>
    <lineage>
        <taxon>Bacteria</taxon>
        <taxon>Bacillati</taxon>
        <taxon>Actinomycetota</taxon>
        <taxon>Actinomycetes</taxon>
        <taxon>Kitasatosporales</taxon>
        <taxon>Streptomycetaceae</taxon>
        <taxon>Streptomyces</taxon>
    </lineage>
</organism>
<name>A0A640V3W8_9ACTN</name>
<accession>A0A640V3W8</accession>
<comment type="caution">
    <text evidence="2">The sequence shown here is derived from an EMBL/GenBank/DDBJ whole genome shotgun (WGS) entry which is preliminary data.</text>
</comment>
<evidence type="ECO:0000313" key="2">
    <source>
        <dbReference type="EMBL" id="GFE42050.1"/>
    </source>
</evidence>
<dbReference type="AlphaFoldDB" id="A0A640V3W8"/>
<sequence>MLALRIDQCSSKSAIPLSLDGGVCMEIGYAAASGTPVLLLTTDFQTSRPTPSPRTALTSTSRTR</sequence>
<dbReference type="Proteomes" id="UP000431826">
    <property type="component" value="Unassembled WGS sequence"/>
</dbReference>
<gene>
    <name evidence="2" type="ORF">Stube_67230</name>
</gene>
<protein>
    <submittedName>
        <fullName evidence="2">Uncharacterized protein</fullName>
    </submittedName>
</protein>